<name>A0ABW4ZBD4_9BACT</name>
<evidence type="ECO:0000313" key="3">
    <source>
        <dbReference type="Proteomes" id="UP001597389"/>
    </source>
</evidence>
<dbReference type="Pfam" id="PF09992">
    <property type="entry name" value="NAGPA"/>
    <property type="match status" value="1"/>
</dbReference>
<evidence type="ECO:0000259" key="1">
    <source>
        <dbReference type="Pfam" id="PF09992"/>
    </source>
</evidence>
<comment type="caution">
    <text evidence="2">The sequence shown here is derived from an EMBL/GenBank/DDBJ whole genome shotgun (WGS) entry which is preliminary data.</text>
</comment>
<dbReference type="Proteomes" id="UP001597389">
    <property type="component" value="Unassembled WGS sequence"/>
</dbReference>
<gene>
    <name evidence="2" type="ORF">ACFSW8_10495</name>
</gene>
<evidence type="ECO:0000313" key="2">
    <source>
        <dbReference type="EMBL" id="MFD2159328.1"/>
    </source>
</evidence>
<organism evidence="2 3">
    <name type="scientific">Rubritalea tangerina</name>
    <dbReference type="NCBI Taxonomy" id="430798"/>
    <lineage>
        <taxon>Bacteria</taxon>
        <taxon>Pseudomonadati</taxon>
        <taxon>Verrucomicrobiota</taxon>
        <taxon>Verrucomicrobiia</taxon>
        <taxon>Verrucomicrobiales</taxon>
        <taxon>Rubritaleaceae</taxon>
        <taxon>Rubritalea</taxon>
    </lineage>
</organism>
<feature type="domain" description="Phosphodiester glycosidase" evidence="1">
    <location>
        <begin position="32"/>
        <end position="177"/>
    </location>
</feature>
<dbReference type="GO" id="GO:0016798">
    <property type="term" value="F:hydrolase activity, acting on glycosyl bonds"/>
    <property type="evidence" value="ECO:0007669"/>
    <property type="project" value="UniProtKB-KW"/>
</dbReference>
<keyword evidence="2" id="KW-0326">Glycosidase</keyword>
<keyword evidence="3" id="KW-1185">Reference proteome</keyword>
<sequence>MSACFQPSEVDVSLYVSKRDGIDCLREVSVENLVIATNGGIFDGNHHPLGLCYDGELVTPLNLDEGEGNFYLKPNGVFYLEGGNAFIVESSQFTRDLASLNLAIQSGPLLLDRGQIHPSFRVSSKNAFTRNAIGVKSNGAVCVAYFSEPLNLYRTAMYMRDTLGCESALYLDGAISGVLTPVAGDRLDQSFASILVVRDFGEKGEAKARSESP</sequence>
<dbReference type="EMBL" id="JBHUJB010000043">
    <property type="protein sequence ID" value="MFD2159328.1"/>
    <property type="molecule type" value="Genomic_DNA"/>
</dbReference>
<proteinExistence type="predicted"/>
<accession>A0ABW4ZBD4</accession>
<protein>
    <submittedName>
        <fullName evidence="2">Phosphodiester glycosidase family protein</fullName>
    </submittedName>
</protein>
<dbReference type="RefSeq" id="WP_377178182.1">
    <property type="nucleotide sequence ID" value="NZ_JBHUJB010000043.1"/>
</dbReference>
<dbReference type="InterPro" id="IPR018711">
    <property type="entry name" value="NAGPA"/>
</dbReference>
<keyword evidence="2" id="KW-0378">Hydrolase</keyword>
<reference evidence="3" key="1">
    <citation type="journal article" date="2019" name="Int. J. Syst. Evol. Microbiol.">
        <title>The Global Catalogue of Microorganisms (GCM) 10K type strain sequencing project: providing services to taxonomists for standard genome sequencing and annotation.</title>
        <authorList>
            <consortium name="The Broad Institute Genomics Platform"/>
            <consortium name="The Broad Institute Genome Sequencing Center for Infectious Disease"/>
            <person name="Wu L."/>
            <person name="Ma J."/>
        </authorList>
    </citation>
    <scope>NUCLEOTIDE SEQUENCE [LARGE SCALE GENOMIC DNA]</scope>
    <source>
        <strain evidence="3">CCUG 57942</strain>
    </source>
</reference>